<feature type="region of interest" description="Disordered" evidence="20">
    <location>
        <begin position="1316"/>
        <end position="1342"/>
    </location>
</feature>
<dbReference type="Gene3D" id="3.40.50.10190">
    <property type="entry name" value="BRCT domain"/>
    <property type="match status" value="1"/>
</dbReference>
<dbReference type="InterPro" id="IPR050472">
    <property type="entry name" value="Anth_synth/Amidotransfase"/>
</dbReference>
<dbReference type="EC" id="4.1.1.48" evidence="8"/>
<evidence type="ECO:0000313" key="24">
    <source>
        <dbReference type="Proteomes" id="UP000566819"/>
    </source>
</evidence>
<feature type="compositionally biased region" description="Low complexity" evidence="20">
    <location>
        <begin position="934"/>
        <end position="952"/>
    </location>
</feature>
<evidence type="ECO:0000256" key="6">
    <source>
        <dbReference type="ARBA" id="ARBA00004873"/>
    </source>
</evidence>
<dbReference type="PROSITE" id="PS50172">
    <property type="entry name" value="BRCT"/>
    <property type="match status" value="1"/>
</dbReference>
<keyword evidence="24" id="KW-1185">Reference proteome</keyword>
<protein>
    <recommendedName>
        <fullName evidence="10">Multifunctional tryptophan biosynthesis protein</fullName>
        <ecNumber evidence="8">4.1.1.48</ecNumber>
        <ecNumber evidence="7">4.1.3.27</ecNumber>
        <ecNumber evidence="9">5.3.1.24</ecNumber>
    </recommendedName>
</protein>
<evidence type="ECO:0000259" key="21">
    <source>
        <dbReference type="PROSITE" id="PS50172"/>
    </source>
</evidence>
<dbReference type="Gene3D" id="3.40.50.880">
    <property type="match status" value="1"/>
</dbReference>
<keyword evidence="15" id="KW-0057">Aromatic amino acid biosynthesis</keyword>
<dbReference type="InterPro" id="IPR036930">
    <property type="entry name" value="WGR_dom_sf"/>
</dbReference>
<dbReference type="GO" id="GO:0004425">
    <property type="term" value="F:indole-3-glycerol-phosphate synthase activity"/>
    <property type="evidence" value="ECO:0007669"/>
    <property type="project" value="UniProtKB-EC"/>
</dbReference>
<evidence type="ECO:0000256" key="10">
    <source>
        <dbReference type="ARBA" id="ARBA00018819"/>
    </source>
</evidence>
<sequence length="1449" mass="159754">MPKEPNRQNNPESNPGLELALSVKRKYFSSSHVLVLAQIFRASLRILRVEWFTSVRLLDSFTSGSRASFTDISRRFWSPVTPPNPHIKVSVLCSDLSTFKTYFFTMPALDLIDHSPQQPQAAAPLANASKVVIIDNFDSFTWNIYQYFVLEGAMVDVYRNNEITVEELIELHPTQLVISPGPGHPKTDSGISRDAIKYFAGKIPVLGVCMGQQCMIDLYGGDVSYAGEILHGKTSPLRHDSKGVYHSLPQDLPVTRYHSLAGTHPTLPECLEVSSWIAIGPDGGKGVIMGVRHKEYVVEGVQFHPESILTAEGRIMLKNFLQMRGGTWEENERFQKEAASQSKLVNNGTNGGKKENILEKIFAHRKAAVTAQKKLPSQRSEDLRAAYELDIAPPLISFVNRLRKSPFPLSLMAEIKRASPSKGIISLSTCAPAQARTYALAGASVISVLTEPEWFKGSIDDLRAVRQALEGMPNRPALLRKEFIFEEYQILEARLAGADTVLLIVKMLDEATLTQLYHYSLSIGMEPLVEVNNAEEMAVAVKLGSKVIGVNNRNLTSFEVDLDTTSRLLDQVPKETIVCALSGISGPKDVEAYQKNGVGAVLVGEALMRAKDTAAFIRELLGGSEPLAKSKPAGLLVKICGTRTVDAAVEAMKAGADLIGMILVPGRGRHVPYNDAIAISKAVHETRVRTGTVVSDRVSSQASDFFASAASNISSHRPLLVGVFQNQPLEEVLELQKTYELDIVQLHGSEPFEWANIIPVPVIRSFKPGQPGLGRRGYHTVPLLDSASGGSGQKLDMGEVQNVLLKDQGLRVMLAGGLNPDNVADAVRAAGDLGDKIIGVDVSSGVEDNGVQSVFKIQAFIKAAKSSAPHLASNDQTLQLIISQSSETATISIHYLRNILVGLSNLASQTYFHVFIHNNITNAIIMPPSMTLPRNNSAASSNSSRRAASNVISRRKARSPKQMKQIFKSKEMSLSGTFVSNNGVLPHDKIAGWIAAHGGAFVREVTDDTTHLICTIEDYKKKTAQVQKAWKLGKNKCYIVVFEWLEDSLIGPKGVKRMRAERGYTLDRTLNRIKKGKTNHDKFRAKFEEGVRISKDLCDNNLHHIYYDPTGFEYKVVLTRLNLGGRIITEKYTLWLFESNAIPHTYMCGAKFSRSHRPNSWYREDCYPKDFPSAFADFKRLFGLKTGLDWDQRLEKAPKNDPNKFVYTPPVLGRPVGWLPLGYVRPEYRVVEEEEKSGSESGGNVEYDTDSEVDEDEDHSSEPERGTETRTPTLDELVLRAAAAPPLPSPNCIQQKQEVPAYRLTRSQESPYAFCVSQDSSPHASATSQESPYTASQATNEYEEELDMNGLPDEVEHTEMELDTPSSRETGQPEFYTRFSSSASTLAPSSILSFNTIPKPYPLTEKGREYATKEGKSVSTTSFFQNALHTVGEVLCFRSAAAVGASKKG</sequence>
<evidence type="ECO:0000256" key="11">
    <source>
        <dbReference type="ARBA" id="ARBA00022605"/>
    </source>
</evidence>
<dbReference type="SUPFAM" id="SSF52317">
    <property type="entry name" value="Class I glutamine amidotransferase-like"/>
    <property type="match status" value="1"/>
</dbReference>
<dbReference type="PRINTS" id="PR00096">
    <property type="entry name" value="GATASE"/>
</dbReference>
<evidence type="ECO:0000256" key="17">
    <source>
        <dbReference type="ARBA" id="ARBA00023239"/>
    </source>
</evidence>
<dbReference type="PANTHER" id="PTHR43418">
    <property type="entry name" value="MULTIFUNCTIONAL TRYPTOPHAN BIOSYNTHESIS PROTEIN-RELATED"/>
    <property type="match status" value="1"/>
</dbReference>
<dbReference type="FunFam" id="3.20.20.70:FF:000136">
    <property type="entry name" value="Multifunctional tryptophan biosynthesis protein"/>
    <property type="match status" value="1"/>
</dbReference>
<comment type="catalytic activity">
    <reaction evidence="2">
        <text>1-(2-carboxyphenylamino)-1-deoxy-D-ribulose 5-phosphate + H(+) = (1S,2R)-1-C-(indol-3-yl)glycerol 3-phosphate + CO2 + H2O</text>
        <dbReference type="Rhea" id="RHEA:23476"/>
        <dbReference type="ChEBI" id="CHEBI:15377"/>
        <dbReference type="ChEBI" id="CHEBI:15378"/>
        <dbReference type="ChEBI" id="CHEBI:16526"/>
        <dbReference type="ChEBI" id="CHEBI:58613"/>
        <dbReference type="ChEBI" id="CHEBI:58866"/>
        <dbReference type="EC" id="4.1.1.48"/>
    </reaction>
</comment>
<dbReference type="InterPro" id="IPR029062">
    <property type="entry name" value="Class_I_gatase-like"/>
</dbReference>
<evidence type="ECO:0000313" key="23">
    <source>
        <dbReference type="EMBL" id="KAF4632708.1"/>
    </source>
</evidence>
<comment type="pathway">
    <text evidence="4">Amino-acid biosynthesis; L-tryptophan biosynthesis; L-tryptophan from chorismate: step 3/5.</text>
</comment>
<evidence type="ECO:0000256" key="1">
    <source>
        <dbReference type="ARBA" id="ARBA00001164"/>
    </source>
</evidence>
<dbReference type="PANTHER" id="PTHR43418:SF4">
    <property type="entry name" value="MULTIFUNCTIONAL TRYPTOPHAN BIOSYNTHESIS PROTEIN"/>
    <property type="match status" value="1"/>
</dbReference>
<dbReference type="CDD" id="cd01743">
    <property type="entry name" value="GATase1_Anthranilate_Synthase"/>
    <property type="match status" value="1"/>
</dbReference>
<name>A0A8H4RNB7_9HELO</name>
<reference evidence="23 24" key="1">
    <citation type="submission" date="2020-03" db="EMBL/GenBank/DDBJ databases">
        <title>Draft Genome Sequence of Cudoniella acicularis.</title>
        <authorList>
            <person name="Buettner E."/>
            <person name="Kellner H."/>
        </authorList>
    </citation>
    <scope>NUCLEOTIDE SEQUENCE [LARGE SCALE GENOMIC DNA]</scope>
    <source>
        <strain evidence="23 24">DSM 108380</strain>
    </source>
</reference>
<gene>
    <name evidence="23" type="ORF">G7Y89_g5418</name>
</gene>
<dbReference type="PROSITE" id="PS00614">
    <property type="entry name" value="IGPS"/>
    <property type="match status" value="1"/>
</dbReference>
<evidence type="ECO:0000256" key="14">
    <source>
        <dbReference type="ARBA" id="ARBA00022962"/>
    </source>
</evidence>
<dbReference type="InterPro" id="IPR013798">
    <property type="entry name" value="Indole-3-glycerol_P_synth_dom"/>
</dbReference>
<dbReference type="SUPFAM" id="SSF51366">
    <property type="entry name" value="Ribulose-phoshate binding barrel"/>
    <property type="match status" value="2"/>
</dbReference>
<evidence type="ECO:0000256" key="5">
    <source>
        <dbReference type="ARBA" id="ARBA00004696"/>
    </source>
</evidence>
<dbReference type="Proteomes" id="UP000566819">
    <property type="component" value="Unassembled WGS sequence"/>
</dbReference>
<dbReference type="InterPro" id="IPR008893">
    <property type="entry name" value="WGR_domain"/>
</dbReference>
<comment type="pathway">
    <text evidence="5">Amino-acid biosynthesis; L-tryptophan biosynthesis; L-tryptophan from chorismate: step 4/5.</text>
</comment>
<evidence type="ECO:0000256" key="8">
    <source>
        <dbReference type="ARBA" id="ARBA00012362"/>
    </source>
</evidence>
<dbReference type="EC" id="5.3.1.24" evidence="9"/>
<proteinExistence type="inferred from homology"/>
<dbReference type="Pfam" id="PF00697">
    <property type="entry name" value="PRAI"/>
    <property type="match status" value="1"/>
</dbReference>
<dbReference type="GO" id="GO:0004640">
    <property type="term" value="F:phosphoribosylanthranilate isomerase activity"/>
    <property type="evidence" value="ECO:0007669"/>
    <property type="project" value="UniProtKB-EC"/>
</dbReference>
<evidence type="ECO:0000256" key="13">
    <source>
        <dbReference type="ARBA" id="ARBA00022822"/>
    </source>
</evidence>
<dbReference type="Pfam" id="PF00117">
    <property type="entry name" value="GATase"/>
    <property type="match status" value="1"/>
</dbReference>
<feature type="domain" description="BRCT" evidence="21">
    <location>
        <begin position="962"/>
        <end position="1049"/>
    </location>
</feature>
<feature type="compositionally biased region" description="Polar residues" evidence="20">
    <location>
        <begin position="1317"/>
        <end position="1340"/>
    </location>
</feature>
<evidence type="ECO:0000256" key="12">
    <source>
        <dbReference type="ARBA" id="ARBA00022793"/>
    </source>
</evidence>
<dbReference type="CDD" id="cd00405">
    <property type="entry name" value="PRAI"/>
    <property type="match status" value="1"/>
</dbReference>
<evidence type="ECO:0000256" key="2">
    <source>
        <dbReference type="ARBA" id="ARBA00001633"/>
    </source>
</evidence>
<feature type="compositionally biased region" description="Acidic residues" evidence="20">
    <location>
        <begin position="1247"/>
        <end position="1259"/>
    </location>
</feature>
<dbReference type="PROSITE" id="PS51977">
    <property type="entry name" value="WGR"/>
    <property type="match status" value="1"/>
</dbReference>
<dbReference type="InterPro" id="IPR001357">
    <property type="entry name" value="BRCT_dom"/>
</dbReference>
<keyword evidence="11" id="KW-0028">Amino-acid biosynthesis</keyword>
<dbReference type="FunFam" id="3.40.50.880:FF:000031">
    <property type="entry name" value="Multifunctional tryptophan biosynthesis protein"/>
    <property type="match status" value="1"/>
</dbReference>
<dbReference type="CDD" id="cd00027">
    <property type="entry name" value="BRCT"/>
    <property type="match status" value="1"/>
</dbReference>
<organism evidence="23 24">
    <name type="scientific">Cudoniella acicularis</name>
    <dbReference type="NCBI Taxonomy" id="354080"/>
    <lineage>
        <taxon>Eukaryota</taxon>
        <taxon>Fungi</taxon>
        <taxon>Dikarya</taxon>
        <taxon>Ascomycota</taxon>
        <taxon>Pezizomycotina</taxon>
        <taxon>Leotiomycetes</taxon>
        <taxon>Helotiales</taxon>
        <taxon>Tricladiaceae</taxon>
        <taxon>Cudoniella</taxon>
    </lineage>
</organism>
<evidence type="ECO:0000256" key="9">
    <source>
        <dbReference type="ARBA" id="ARBA00012572"/>
    </source>
</evidence>
<dbReference type="Pfam" id="PF00218">
    <property type="entry name" value="IGPS"/>
    <property type="match status" value="1"/>
</dbReference>
<dbReference type="InterPro" id="IPR013785">
    <property type="entry name" value="Aldolase_TIM"/>
</dbReference>
<dbReference type="HAMAP" id="MF_00135">
    <property type="entry name" value="PRAI"/>
    <property type="match status" value="1"/>
</dbReference>
<dbReference type="PRINTS" id="PR00097">
    <property type="entry name" value="ANTSNTHASEII"/>
</dbReference>
<feature type="domain" description="WGR" evidence="22">
    <location>
        <begin position="1102"/>
        <end position="1205"/>
    </location>
</feature>
<comment type="catalytic activity">
    <reaction evidence="1">
        <text>N-(5-phospho-beta-D-ribosyl)anthranilate = 1-(2-carboxyphenylamino)-1-deoxy-D-ribulose 5-phosphate</text>
        <dbReference type="Rhea" id="RHEA:21540"/>
        <dbReference type="ChEBI" id="CHEBI:18277"/>
        <dbReference type="ChEBI" id="CHEBI:58613"/>
        <dbReference type="EC" id="5.3.1.24"/>
    </reaction>
</comment>
<dbReference type="InterPro" id="IPR006221">
    <property type="entry name" value="TrpG/PapA_dom"/>
</dbReference>
<dbReference type="EC" id="4.1.3.27" evidence="7"/>
<keyword evidence="18" id="KW-0511">Multifunctional enzyme</keyword>
<comment type="function">
    <text evidence="3">Trifunctional enzyme bearing the Gln amidotransferase (GATase) domain of anthranilate synthase, indole-glycerolphosphate synthase, and phosphoribosylanthranilate isomerase activities.</text>
</comment>
<dbReference type="GO" id="GO:0000162">
    <property type="term" value="P:L-tryptophan biosynthetic process"/>
    <property type="evidence" value="ECO:0007669"/>
    <property type="project" value="UniProtKB-UniPathway"/>
</dbReference>
<accession>A0A8H4RNB7</accession>
<comment type="pathway">
    <text evidence="6">Amino-acid biosynthesis; L-tryptophan biosynthesis; L-tryptophan from chorismate: step 1/5.</text>
</comment>
<keyword evidence="16" id="KW-0413">Isomerase</keyword>
<dbReference type="InterPro" id="IPR011060">
    <property type="entry name" value="RibuloseP-bd_barrel"/>
</dbReference>
<dbReference type="OrthoDB" id="524799at2759"/>
<evidence type="ECO:0000256" key="15">
    <source>
        <dbReference type="ARBA" id="ARBA00023141"/>
    </source>
</evidence>
<dbReference type="GO" id="GO:0004049">
    <property type="term" value="F:anthranilate synthase activity"/>
    <property type="evidence" value="ECO:0007669"/>
    <property type="project" value="UniProtKB-EC"/>
</dbReference>
<keyword evidence="13" id="KW-0822">Tryptophan biosynthesis</keyword>
<dbReference type="InterPro" id="IPR017926">
    <property type="entry name" value="GATASE"/>
</dbReference>
<evidence type="ECO:0000256" key="7">
    <source>
        <dbReference type="ARBA" id="ARBA00012266"/>
    </source>
</evidence>
<evidence type="ECO:0000256" key="4">
    <source>
        <dbReference type="ARBA" id="ARBA00004664"/>
    </source>
</evidence>
<feature type="region of interest" description="Disordered" evidence="20">
    <location>
        <begin position="1232"/>
        <end position="1274"/>
    </location>
</feature>
<keyword evidence="17" id="KW-0456">Lyase</keyword>
<dbReference type="PROSITE" id="PS51273">
    <property type="entry name" value="GATASE_TYPE_1"/>
    <property type="match status" value="1"/>
</dbReference>
<evidence type="ECO:0000256" key="19">
    <source>
        <dbReference type="ARBA" id="ARBA00047683"/>
    </source>
</evidence>
<dbReference type="SUPFAM" id="SSF142921">
    <property type="entry name" value="WGR domain-like"/>
    <property type="match status" value="1"/>
</dbReference>
<evidence type="ECO:0000256" key="16">
    <source>
        <dbReference type="ARBA" id="ARBA00023235"/>
    </source>
</evidence>
<dbReference type="SUPFAM" id="SSF52113">
    <property type="entry name" value="BRCT domain"/>
    <property type="match status" value="1"/>
</dbReference>
<dbReference type="InterPro" id="IPR036420">
    <property type="entry name" value="BRCT_dom_sf"/>
</dbReference>
<keyword evidence="14" id="KW-0315">Glutamine amidotransferase</keyword>
<comment type="catalytic activity">
    <reaction evidence="19">
        <text>chorismate + L-glutamine = anthranilate + pyruvate + L-glutamate + H(+)</text>
        <dbReference type="Rhea" id="RHEA:21732"/>
        <dbReference type="ChEBI" id="CHEBI:15361"/>
        <dbReference type="ChEBI" id="CHEBI:15378"/>
        <dbReference type="ChEBI" id="CHEBI:16567"/>
        <dbReference type="ChEBI" id="CHEBI:29748"/>
        <dbReference type="ChEBI" id="CHEBI:29985"/>
        <dbReference type="ChEBI" id="CHEBI:58359"/>
        <dbReference type="EC" id="4.1.3.27"/>
    </reaction>
</comment>
<dbReference type="UniPathway" id="UPA00035">
    <property type="reaction ID" value="UER00040"/>
</dbReference>
<comment type="caution">
    <text evidence="23">The sequence shown here is derived from an EMBL/GenBank/DDBJ whole genome shotgun (WGS) entry which is preliminary data.</text>
</comment>
<dbReference type="CDD" id="cd00331">
    <property type="entry name" value="IGPS"/>
    <property type="match status" value="1"/>
</dbReference>
<dbReference type="InterPro" id="IPR001240">
    <property type="entry name" value="PRAI_dom"/>
</dbReference>
<evidence type="ECO:0000259" key="22">
    <source>
        <dbReference type="PROSITE" id="PS51977"/>
    </source>
</evidence>
<dbReference type="Gene3D" id="3.20.20.70">
    <property type="entry name" value="Aldolase class I"/>
    <property type="match status" value="2"/>
</dbReference>
<dbReference type="InterPro" id="IPR001468">
    <property type="entry name" value="Indole-3-GlycerolPSynthase_CS"/>
</dbReference>
<dbReference type="GO" id="GO:0005829">
    <property type="term" value="C:cytosol"/>
    <property type="evidence" value="ECO:0007669"/>
    <property type="project" value="TreeGrafter"/>
</dbReference>
<keyword evidence="12" id="KW-0210">Decarboxylase</keyword>
<dbReference type="EMBL" id="JAAMPI010000324">
    <property type="protein sequence ID" value="KAF4632708.1"/>
    <property type="molecule type" value="Genomic_DNA"/>
</dbReference>
<evidence type="ECO:0000256" key="3">
    <source>
        <dbReference type="ARBA" id="ARBA00003272"/>
    </source>
</evidence>
<feature type="region of interest" description="Disordered" evidence="20">
    <location>
        <begin position="934"/>
        <end position="959"/>
    </location>
</feature>
<dbReference type="NCBIfam" id="TIGR00566">
    <property type="entry name" value="trpG_papA"/>
    <property type="match status" value="1"/>
</dbReference>
<evidence type="ECO:0000256" key="20">
    <source>
        <dbReference type="SAM" id="MobiDB-lite"/>
    </source>
</evidence>
<evidence type="ECO:0000256" key="18">
    <source>
        <dbReference type="ARBA" id="ARBA00023268"/>
    </source>
</evidence>